<organism evidence="1 2">
    <name type="scientific">Phyllobacterium salinisoli</name>
    <dbReference type="NCBI Taxonomy" id="1899321"/>
    <lineage>
        <taxon>Bacteria</taxon>
        <taxon>Pseudomonadati</taxon>
        <taxon>Pseudomonadota</taxon>
        <taxon>Alphaproteobacteria</taxon>
        <taxon>Hyphomicrobiales</taxon>
        <taxon>Phyllobacteriaceae</taxon>
        <taxon>Phyllobacterium</taxon>
    </lineage>
</organism>
<protein>
    <submittedName>
        <fullName evidence="1">Membrane-anchored protein</fullName>
    </submittedName>
</protein>
<gene>
    <name evidence="1" type="ORF">DUT91_15640</name>
</gene>
<dbReference type="OrthoDB" id="7769278at2"/>
<reference evidence="1 2" key="1">
    <citation type="submission" date="2018-07" db="EMBL/GenBank/DDBJ databases">
        <title>The draft genome of Phyllobacterium salinisoli.</title>
        <authorList>
            <person name="Liu L."/>
            <person name="Li L."/>
            <person name="Zhang X."/>
            <person name="Liang L."/>
        </authorList>
    </citation>
    <scope>NUCLEOTIDE SEQUENCE [LARGE SCALE GENOMIC DNA]</scope>
    <source>
        <strain evidence="1 2">LLAN61</strain>
    </source>
</reference>
<sequence>MRRSLLYRISRPRPPQHPSRFSGPVVVVGSAPVSTIPAGFDDRFHVITVNGSQSVIGEWGVDVPDATFMQFNQVEGQTTNAIHVRKVLEGKRTKLLYVVRWPQSLGRLKSGLAAFNYVYDELRLVNRFTRMAMYEGVMGKLNVEINDDMKFSNGITAVFYALLNGAKAVIITGIDPDSSGHIYNDANMKRLHAGTDKQILQALIDEGHPLFTADPHVASVSGLPLWTDETLTTKAQRQR</sequence>
<accession>A0A368K163</accession>
<keyword evidence="2" id="KW-1185">Reference proteome</keyword>
<evidence type="ECO:0000313" key="1">
    <source>
        <dbReference type="EMBL" id="RCS22914.1"/>
    </source>
</evidence>
<comment type="caution">
    <text evidence="1">The sequence shown here is derived from an EMBL/GenBank/DDBJ whole genome shotgun (WGS) entry which is preliminary data.</text>
</comment>
<dbReference type="AlphaFoldDB" id="A0A368K163"/>
<dbReference type="EMBL" id="QOZG01000006">
    <property type="protein sequence ID" value="RCS22914.1"/>
    <property type="molecule type" value="Genomic_DNA"/>
</dbReference>
<evidence type="ECO:0000313" key="2">
    <source>
        <dbReference type="Proteomes" id="UP000253420"/>
    </source>
</evidence>
<name>A0A368K163_9HYPH</name>
<proteinExistence type="predicted"/>
<dbReference type="Proteomes" id="UP000253420">
    <property type="component" value="Unassembled WGS sequence"/>
</dbReference>